<evidence type="ECO:0000256" key="6">
    <source>
        <dbReference type="ARBA" id="ARBA00022741"/>
    </source>
</evidence>
<dbReference type="RefSeq" id="WP_024892971.1">
    <property type="nucleotide sequence ID" value="NZ_LWRY01000010.1"/>
</dbReference>
<evidence type="ECO:0000256" key="8">
    <source>
        <dbReference type="ARBA" id="ARBA00022917"/>
    </source>
</evidence>
<dbReference type="GO" id="GO:0006420">
    <property type="term" value="P:arginyl-tRNA aminoacylation"/>
    <property type="evidence" value="ECO:0007669"/>
    <property type="project" value="InterPro"/>
</dbReference>
<dbReference type="Pfam" id="PF05746">
    <property type="entry name" value="DALR_1"/>
    <property type="match status" value="1"/>
</dbReference>
<dbReference type="GO" id="GO:0005829">
    <property type="term" value="C:cytosol"/>
    <property type="evidence" value="ECO:0007669"/>
    <property type="project" value="TreeGrafter"/>
</dbReference>
<proteinExistence type="inferred from homology"/>
<comment type="catalytic activity">
    <reaction evidence="10 11">
        <text>tRNA(Gly) + glycine + ATP = glycyl-tRNA(Gly) + AMP + diphosphate</text>
        <dbReference type="Rhea" id="RHEA:16013"/>
        <dbReference type="Rhea" id="RHEA-COMP:9664"/>
        <dbReference type="Rhea" id="RHEA-COMP:9683"/>
        <dbReference type="ChEBI" id="CHEBI:30616"/>
        <dbReference type="ChEBI" id="CHEBI:33019"/>
        <dbReference type="ChEBI" id="CHEBI:57305"/>
        <dbReference type="ChEBI" id="CHEBI:78442"/>
        <dbReference type="ChEBI" id="CHEBI:78522"/>
        <dbReference type="ChEBI" id="CHEBI:456215"/>
        <dbReference type="EC" id="6.1.1.14"/>
    </reaction>
</comment>
<evidence type="ECO:0000256" key="3">
    <source>
        <dbReference type="ARBA" id="ARBA00011209"/>
    </source>
</evidence>
<feature type="domain" description="DALR anticodon binding" evidence="12">
    <location>
        <begin position="591"/>
        <end position="684"/>
    </location>
</feature>
<keyword evidence="4 11" id="KW-0963">Cytoplasm</keyword>
<accession>A0A1C2ILN6</accession>
<keyword evidence="9 11" id="KW-0030">Aminoacyl-tRNA synthetase</keyword>
<name>A0A1C2ILN6_ACITH</name>
<evidence type="ECO:0000256" key="7">
    <source>
        <dbReference type="ARBA" id="ARBA00022840"/>
    </source>
</evidence>
<keyword evidence="8 11" id="KW-0648">Protein biosynthesis</keyword>
<dbReference type="GO" id="GO:0004814">
    <property type="term" value="F:arginine-tRNA ligase activity"/>
    <property type="evidence" value="ECO:0007669"/>
    <property type="project" value="InterPro"/>
</dbReference>
<dbReference type="OrthoDB" id="9775440at2"/>
<keyword evidence="7 11" id="KW-0067">ATP-binding</keyword>
<evidence type="ECO:0000259" key="12">
    <source>
        <dbReference type="Pfam" id="PF05746"/>
    </source>
</evidence>
<organism evidence="14 15">
    <name type="scientific">Acidithiobacillus thiooxidans</name>
    <name type="common">Thiobacillus thiooxidans</name>
    <dbReference type="NCBI Taxonomy" id="930"/>
    <lineage>
        <taxon>Bacteria</taxon>
        <taxon>Pseudomonadati</taxon>
        <taxon>Pseudomonadota</taxon>
        <taxon>Acidithiobacillia</taxon>
        <taxon>Acidithiobacillales</taxon>
        <taxon>Acidithiobacillaceae</taxon>
        <taxon>Acidithiobacillus</taxon>
    </lineage>
</organism>
<evidence type="ECO:0000256" key="10">
    <source>
        <dbReference type="ARBA" id="ARBA00047937"/>
    </source>
</evidence>
<evidence type="ECO:0000313" key="15">
    <source>
        <dbReference type="Proteomes" id="UP000094893"/>
    </source>
</evidence>
<keyword evidence="6 11" id="KW-0547">Nucleotide-binding</keyword>
<dbReference type="Proteomes" id="UP000094893">
    <property type="component" value="Unassembled WGS sequence"/>
</dbReference>
<dbReference type="SUPFAM" id="SSF109604">
    <property type="entry name" value="HD-domain/PDEase-like"/>
    <property type="match status" value="1"/>
</dbReference>
<dbReference type="GO" id="GO:0005524">
    <property type="term" value="F:ATP binding"/>
    <property type="evidence" value="ECO:0007669"/>
    <property type="project" value="UniProtKB-UniRule"/>
</dbReference>
<evidence type="ECO:0000313" key="14">
    <source>
        <dbReference type="EMBL" id="OCX76834.1"/>
    </source>
</evidence>
<keyword evidence="5 11" id="KW-0436">Ligase</keyword>
<evidence type="ECO:0000256" key="2">
    <source>
        <dbReference type="ARBA" id="ARBA00008226"/>
    </source>
</evidence>
<keyword evidence="16" id="KW-1185">Reference proteome</keyword>
<comment type="subcellular location">
    <subcellularLocation>
        <location evidence="1 11">Cytoplasm</location>
    </subcellularLocation>
</comment>
<dbReference type="GO" id="GO:0006426">
    <property type="term" value="P:glycyl-tRNA aminoacylation"/>
    <property type="evidence" value="ECO:0007669"/>
    <property type="project" value="UniProtKB-UniRule"/>
</dbReference>
<evidence type="ECO:0000256" key="4">
    <source>
        <dbReference type="ARBA" id="ARBA00022490"/>
    </source>
</evidence>
<comment type="caution">
    <text evidence="14">The sequence shown here is derived from an EMBL/GenBank/DDBJ whole genome shotgun (WGS) entry which is preliminary data.</text>
</comment>
<dbReference type="InterPro" id="IPR015944">
    <property type="entry name" value="Gly-tRNA-synth_bsu"/>
</dbReference>
<gene>
    <name evidence="11" type="primary">glyS</name>
    <name evidence="13" type="ORF">A6M23_01605</name>
    <name evidence="14" type="ORF">A6P07_01490</name>
</gene>
<dbReference type="GO" id="GO:0004820">
    <property type="term" value="F:glycine-tRNA ligase activity"/>
    <property type="evidence" value="ECO:0007669"/>
    <property type="project" value="UniProtKB-UniRule"/>
</dbReference>
<dbReference type="Pfam" id="PF02092">
    <property type="entry name" value="tRNA_synt_2f"/>
    <property type="match status" value="1"/>
</dbReference>
<dbReference type="eggNOG" id="COG0751">
    <property type="taxonomic scope" value="Bacteria"/>
</dbReference>
<dbReference type="EMBL" id="LWSA01000017">
    <property type="protein sequence ID" value="OCX76834.1"/>
    <property type="molecule type" value="Genomic_DNA"/>
</dbReference>
<dbReference type="STRING" id="930.GCA_002079865_04080"/>
<dbReference type="EC" id="6.1.1.14" evidence="11"/>
<evidence type="ECO:0000256" key="5">
    <source>
        <dbReference type="ARBA" id="ARBA00022598"/>
    </source>
</evidence>
<dbReference type="EMBL" id="LWRY01000010">
    <property type="protein sequence ID" value="OCX75767.1"/>
    <property type="molecule type" value="Genomic_DNA"/>
</dbReference>
<dbReference type="Proteomes" id="UP000095008">
    <property type="component" value="Unassembled WGS sequence"/>
</dbReference>
<dbReference type="PRINTS" id="PR01045">
    <property type="entry name" value="TRNASYNTHGB"/>
</dbReference>
<dbReference type="PROSITE" id="PS50861">
    <property type="entry name" value="AA_TRNA_LIGASE_II_GLYAB"/>
    <property type="match status" value="1"/>
</dbReference>
<dbReference type="NCBIfam" id="TIGR00211">
    <property type="entry name" value="glyS"/>
    <property type="match status" value="1"/>
</dbReference>
<dbReference type="InterPro" id="IPR006194">
    <property type="entry name" value="Gly-tRNA-synth_heterodimer"/>
</dbReference>
<evidence type="ECO:0000256" key="9">
    <source>
        <dbReference type="ARBA" id="ARBA00023146"/>
    </source>
</evidence>
<evidence type="ECO:0000313" key="16">
    <source>
        <dbReference type="Proteomes" id="UP000095008"/>
    </source>
</evidence>
<comment type="subunit">
    <text evidence="3 11">Tetramer of two alpha and two beta subunits.</text>
</comment>
<dbReference type="PANTHER" id="PTHR30075:SF2">
    <property type="entry name" value="GLYCINE--TRNA LIGASE, CHLOROPLASTIC_MITOCHONDRIAL 2"/>
    <property type="match status" value="1"/>
</dbReference>
<sequence>MSAHENPLQEDCLLEIGCEELPAREQLPIRDAAIEQMTRLLNEAGLSFGQITAYVTPRRLALWIQNLALHSRPRESIRRGPPVERARDAAGNITPAAEGFARSCGVAFTDLSTLDTEKGPVLAWREVEAARSSHSLLPDIASQTIAALPLRKRMHWGTRQDSFIRPVRWLLLRQGQQVLDWQAFGLQAGGQSFGHRVHHPEAIRIHQPADYAAALLDGHVMADFDARRAHISHKISAIAEDLRASPILPAALLDEITGLNEWPVILIGSFAEDYLRIPEEALITVMMQHQRYVPLRDGNGRLISQYLFAANIHSQDAQIVIHGNNRVLRARLADAAFFWDQDRQKSLAARLPELQNVLFQEGLGSVYDKTLRLQKVARSLSSRCNVKADDLERAAALCKSDLLSGVVGEFPELQGIMGGHYARHDGENAEVVAAIAQHYLPNGRDDDTPQSPAGQCLAIADKLDTLCGFFAIGKIPTGDRDPFALRRAALSVLRIILDAELDLPLDEAVGMTLDALGPHIVKDPTAIRTGVLDFFQDRMRVYFKEEGFRTDQINAVLSRQPHQILDARKRLEALARFLTEHQAAEALAALIKRVNNLLRKENVEVQHDPDPQLFEDPAEHRLWEHWQVMAGPVHTHLQNAQYASALDLLAGLRPTVDTFFDKVMVLAENPEIRQNRLALLNRLQDAFLRIADFTQLQGS</sequence>
<dbReference type="AlphaFoldDB" id="A0A1C2ILN6"/>
<protein>
    <recommendedName>
        <fullName evidence="11">Glycine--tRNA ligase beta subunit</fullName>
        <ecNumber evidence="11">6.1.1.14</ecNumber>
    </recommendedName>
    <alternativeName>
        <fullName evidence="11">Glycyl-tRNA synthetase beta subunit</fullName>
        <shortName evidence="11">GlyRS</shortName>
    </alternativeName>
</protein>
<reference evidence="14 15" key="1">
    <citation type="journal article" date="2016" name="Int. J. Mol. Sci.">
        <title>Comparative genomics of the extreme acidophile Acidithiobacillus thiooxidans reveals intraspecific divergence and niche adaptation.</title>
        <authorList>
            <person name="Zhang X."/>
            <person name="Feng X."/>
            <person name="Tao J."/>
            <person name="Ma L."/>
            <person name="Xiao Y."/>
            <person name="Liang Y."/>
            <person name="Liu X."/>
            <person name="Yin H."/>
        </authorList>
    </citation>
    <scope>NUCLEOTIDE SEQUENCE [LARGE SCALE GENOMIC DNA]</scope>
    <source>
        <strain evidence="14 15">A02</strain>
        <strain evidence="13">DXS-W</strain>
    </source>
</reference>
<evidence type="ECO:0000256" key="11">
    <source>
        <dbReference type="HAMAP-Rule" id="MF_00255"/>
    </source>
</evidence>
<dbReference type="PANTHER" id="PTHR30075">
    <property type="entry name" value="GLYCYL-TRNA SYNTHETASE"/>
    <property type="match status" value="1"/>
</dbReference>
<comment type="similarity">
    <text evidence="2 11">Belongs to the class-II aminoacyl-tRNA synthetase family.</text>
</comment>
<dbReference type="HAMAP" id="MF_00255">
    <property type="entry name" value="Gly_tRNA_synth_beta"/>
    <property type="match status" value="1"/>
</dbReference>
<evidence type="ECO:0000313" key="13">
    <source>
        <dbReference type="EMBL" id="OCX75767.1"/>
    </source>
</evidence>
<dbReference type="InterPro" id="IPR008909">
    <property type="entry name" value="DALR_anticod-bd"/>
</dbReference>
<evidence type="ECO:0000256" key="1">
    <source>
        <dbReference type="ARBA" id="ARBA00004496"/>
    </source>
</evidence>